<sequence length="725" mass="80230">MVLKRRLDYEFNGYEFPPVPRAARSARRRVPFKKRFQENQMCAFDLLAVVAGKLLLEKDTALESSNIEPIDESAVNKVREIEGKNSEAKVHDQGSPARSVFVSELLHVVPEEDHCHKEPLCCENDNNAGLLSPAATSGCKEKFYGDKVVNREIKNAIGTFSPSKVEVGFSGNIDDSIDTKVDVKVEHDLKDESYKSEKLENETAGGMFSSDSTLCADHIPHCFNPANEDVVNIVSSRDDDENSSGCTEPSTMKRFFRRTPRIGDRRIKKILASRCWKVASRLKDASFSNRQGDLKPFYHTGKNYKLDRSERLYPIKKRRRFSSSLPSNSGGMIYTDLAQKGCNGDGSANGSLESSSSAGKQGSFQPRDSQVKLRIKSFRVPELFIEIPETATIGSLKRTVVDAFTAILGGGVRVGVLLHGRKVREDHKTLLQTGISHSNHSDALGFSLEPNPLRSNGSVCSGDLNTAVSYQTPQPLSRYPHTPSTVHQGTGNASPEPQTVILGNLVESDHDSAPSPTDNIIAGISSDLKDMLAVPAMNAAAGSLAVVSANRKSKRAEMAQRRIRRPFSVSEVEALVQAVEQLGTGRWRDVKVRAFDHAKHRTYVDLKASFLMLFGAGESHPSLSVWGSWISAIITITTKCGVWFGYLIWLINFLSFFLSLCEQDKWKTLVHTARISPQQRRGEAVPQELLDRVLTAHAYWSHQQQLNQQQLSDSCTFPAPLLAMP</sequence>
<comment type="caution">
    <text evidence="5">The sequence shown here is derived from an EMBL/GenBank/DDBJ whole genome shotgun (WGS) entry which is preliminary data.</text>
</comment>
<dbReference type="GO" id="GO:0042162">
    <property type="term" value="F:telomeric DNA binding"/>
    <property type="evidence" value="ECO:0007669"/>
    <property type="project" value="UniProtKB-ARBA"/>
</dbReference>
<feature type="region of interest" description="Disordered" evidence="2">
    <location>
        <begin position="345"/>
        <end position="368"/>
    </location>
</feature>
<name>A0AAV0Q444_9ROSI</name>
<dbReference type="SUPFAM" id="SSF46689">
    <property type="entry name" value="Homeodomain-like"/>
    <property type="match status" value="1"/>
</dbReference>
<dbReference type="SMART" id="SM00717">
    <property type="entry name" value="SANT"/>
    <property type="match status" value="1"/>
</dbReference>
<dbReference type="AlphaFoldDB" id="A0AAV0Q444"/>
<dbReference type="InterPro" id="IPR057625">
    <property type="entry name" value="TPR1-6-like_ubiquitin"/>
</dbReference>
<keyword evidence="3" id="KW-1133">Transmembrane helix</keyword>
<feature type="transmembrane region" description="Helical" evidence="3">
    <location>
        <begin position="643"/>
        <end position="661"/>
    </location>
</feature>
<evidence type="ECO:0000313" key="5">
    <source>
        <dbReference type="EMBL" id="CAI0539809.1"/>
    </source>
</evidence>
<accession>A0AAV0Q444</accession>
<keyword evidence="6" id="KW-1185">Reference proteome</keyword>
<evidence type="ECO:0000256" key="1">
    <source>
        <dbReference type="ARBA" id="ARBA00023125"/>
    </source>
</evidence>
<gene>
    <name evidence="5" type="ORF">LITE_LOCUS41413</name>
</gene>
<dbReference type="InterPro" id="IPR009057">
    <property type="entry name" value="Homeodomain-like_sf"/>
</dbReference>
<keyword evidence="3" id="KW-0472">Membrane</keyword>
<dbReference type="PANTHER" id="PTHR21717:SF70">
    <property type="entry name" value="TELOMERE REPEAT-BINDING PROTEIN 2-RELATED"/>
    <property type="match status" value="1"/>
</dbReference>
<protein>
    <recommendedName>
        <fullName evidence="4">Myb-like domain-containing protein</fullName>
    </recommendedName>
</protein>
<dbReference type="Proteomes" id="UP001154282">
    <property type="component" value="Unassembled WGS sequence"/>
</dbReference>
<organism evidence="5 6">
    <name type="scientific">Linum tenue</name>
    <dbReference type="NCBI Taxonomy" id="586396"/>
    <lineage>
        <taxon>Eukaryota</taxon>
        <taxon>Viridiplantae</taxon>
        <taxon>Streptophyta</taxon>
        <taxon>Embryophyta</taxon>
        <taxon>Tracheophyta</taxon>
        <taxon>Spermatophyta</taxon>
        <taxon>Magnoliopsida</taxon>
        <taxon>eudicotyledons</taxon>
        <taxon>Gunneridae</taxon>
        <taxon>Pentapetalae</taxon>
        <taxon>rosids</taxon>
        <taxon>fabids</taxon>
        <taxon>Malpighiales</taxon>
        <taxon>Linaceae</taxon>
        <taxon>Linum</taxon>
    </lineage>
</organism>
<dbReference type="InterPro" id="IPR031105">
    <property type="entry name" value="TRP_plant"/>
</dbReference>
<feature type="compositionally biased region" description="Low complexity" evidence="2">
    <location>
        <begin position="346"/>
        <end position="363"/>
    </location>
</feature>
<proteinExistence type="predicted"/>
<dbReference type="PANTHER" id="PTHR21717">
    <property type="entry name" value="TELOMERIC REPEAT BINDING PROTEIN"/>
    <property type="match status" value="1"/>
</dbReference>
<keyword evidence="1" id="KW-0238">DNA-binding</keyword>
<dbReference type="Pfam" id="PF23603">
    <property type="entry name" value="Ubiquitin_TPR1"/>
    <property type="match status" value="1"/>
</dbReference>
<dbReference type="EMBL" id="CAMGYJ010000009">
    <property type="protein sequence ID" value="CAI0539809.1"/>
    <property type="molecule type" value="Genomic_DNA"/>
</dbReference>
<evidence type="ECO:0000259" key="4">
    <source>
        <dbReference type="SMART" id="SM00717"/>
    </source>
</evidence>
<feature type="compositionally biased region" description="Polar residues" evidence="2">
    <location>
        <begin position="482"/>
        <end position="497"/>
    </location>
</feature>
<reference evidence="5" key="1">
    <citation type="submission" date="2022-08" db="EMBL/GenBank/DDBJ databases">
        <authorList>
            <person name="Gutierrez-Valencia J."/>
        </authorList>
    </citation>
    <scope>NUCLEOTIDE SEQUENCE</scope>
</reference>
<dbReference type="InterPro" id="IPR001005">
    <property type="entry name" value="SANT/Myb"/>
</dbReference>
<keyword evidence="3" id="KW-0812">Transmembrane</keyword>
<evidence type="ECO:0000313" key="6">
    <source>
        <dbReference type="Proteomes" id="UP001154282"/>
    </source>
</evidence>
<feature type="domain" description="Myb-like" evidence="4">
    <location>
        <begin position="563"/>
        <end position="616"/>
    </location>
</feature>
<evidence type="ECO:0000256" key="3">
    <source>
        <dbReference type="SAM" id="Phobius"/>
    </source>
</evidence>
<evidence type="ECO:0000256" key="2">
    <source>
        <dbReference type="SAM" id="MobiDB-lite"/>
    </source>
</evidence>
<dbReference type="Gene3D" id="1.10.246.220">
    <property type="match status" value="2"/>
</dbReference>
<feature type="region of interest" description="Disordered" evidence="2">
    <location>
        <begin position="476"/>
        <end position="498"/>
    </location>
</feature>
<dbReference type="CDD" id="cd11660">
    <property type="entry name" value="SANT_TRF"/>
    <property type="match status" value="1"/>
</dbReference>